<dbReference type="Proteomes" id="UP001162156">
    <property type="component" value="Unassembled WGS sequence"/>
</dbReference>
<dbReference type="AlphaFoldDB" id="A0AAV8WW64"/>
<gene>
    <name evidence="1" type="ORF">NQ314_016548</name>
</gene>
<evidence type="ECO:0000313" key="1">
    <source>
        <dbReference type="EMBL" id="KAJ8930633.1"/>
    </source>
</evidence>
<proteinExistence type="predicted"/>
<protein>
    <submittedName>
        <fullName evidence="1">Uncharacterized protein</fullName>
    </submittedName>
</protein>
<evidence type="ECO:0000313" key="2">
    <source>
        <dbReference type="Proteomes" id="UP001162156"/>
    </source>
</evidence>
<accession>A0AAV8WW64</accession>
<dbReference type="EMBL" id="JANEYF010004595">
    <property type="protein sequence ID" value="KAJ8930633.1"/>
    <property type="molecule type" value="Genomic_DNA"/>
</dbReference>
<comment type="caution">
    <text evidence="1">The sequence shown here is derived from an EMBL/GenBank/DDBJ whole genome shotgun (WGS) entry which is preliminary data.</text>
</comment>
<reference evidence="1" key="1">
    <citation type="journal article" date="2023" name="Insect Mol. Biol.">
        <title>Genome sequencing provides insights into the evolution of gene families encoding plant cell wall-degrading enzymes in longhorned beetles.</title>
        <authorList>
            <person name="Shin N.R."/>
            <person name="Okamura Y."/>
            <person name="Kirsch R."/>
            <person name="Pauchet Y."/>
        </authorList>
    </citation>
    <scope>NUCLEOTIDE SEQUENCE</scope>
    <source>
        <strain evidence="1">RBIC_L_NR</strain>
    </source>
</reference>
<name>A0AAV8WW64_9CUCU</name>
<sequence>MINCRESSLRNDNKDVDSSFSATLLNDSVKNTELNLPDNEVPPRLPLKKVQIIEDWLLGVESKCIYAIHQEESILEKKKNTQLNEVVSQVSSKQGNIN</sequence>
<organism evidence="1 2">
    <name type="scientific">Rhamnusium bicolor</name>
    <dbReference type="NCBI Taxonomy" id="1586634"/>
    <lineage>
        <taxon>Eukaryota</taxon>
        <taxon>Metazoa</taxon>
        <taxon>Ecdysozoa</taxon>
        <taxon>Arthropoda</taxon>
        <taxon>Hexapoda</taxon>
        <taxon>Insecta</taxon>
        <taxon>Pterygota</taxon>
        <taxon>Neoptera</taxon>
        <taxon>Endopterygota</taxon>
        <taxon>Coleoptera</taxon>
        <taxon>Polyphaga</taxon>
        <taxon>Cucujiformia</taxon>
        <taxon>Chrysomeloidea</taxon>
        <taxon>Cerambycidae</taxon>
        <taxon>Lepturinae</taxon>
        <taxon>Rhagiini</taxon>
        <taxon>Rhamnusium</taxon>
    </lineage>
</organism>
<keyword evidence="2" id="KW-1185">Reference proteome</keyword>